<evidence type="ECO:0000313" key="1">
    <source>
        <dbReference type="EMBL" id="CAD9109274.1"/>
    </source>
</evidence>
<sequence length="450" mass="50434">MDHAPWQQRVLAYLDSCREVYNSLPQDGLQRTLLDALDPGPALVGVQNVTMPIINGDYLPGPWSAAVKRGREKILNRPDVEHRWKSAEELAQEHPDAAELVRHGFRPVKEEWIRGTEVMDALVAGKVAVFDATEVLPRSLFNITMVDIARMHGELASTIPAYHDWGASKGRQHVESLADYAERLQRTMAAPGRPTVPADNHRFVAHPGAEADPPTCSLPPGDVFWRATDLLTRGQARKVLCGARCATHRVTINTRRLSKLPEFDLHKSLGSPSWVSRVQNLLWTGPGPWNWHYDEEDNLLISLNGDMWAIVFTNQNDTDIIAGGLRLADSSYGELRLSPAFNSAFMAENSWWLQKYPFNFVKLKPGMAITVPSMTLHTVLTSDSTRILMNAFMIPEFKASERITAASWFREGRQTDTYLAVRSLKQASIARLWDSRGLGGFFMGTKLEVL</sequence>
<name>A0A7S1LNQ3_ALECA</name>
<dbReference type="AlphaFoldDB" id="A0A7S1LNQ3"/>
<dbReference type="Gene3D" id="2.60.120.650">
    <property type="entry name" value="Cupin"/>
    <property type="match status" value="1"/>
</dbReference>
<gene>
    <name evidence="1" type="ORF">ACAT0790_LOCUS11535</name>
</gene>
<protein>
    <recommendedName>
        <fullName evidence="2">JmjC domain-containing protein</fullName>
    </recommendedName>
</protein>
<accession>A0A7S1LNQ3</accession>
<evidence type="ECO:0008006" key="2">
    <source>
        <dbReference type="Google" id="ProtNLM"/>
    </source>
</evidence>
<reference evidence="1" key="1">
    <citation type="submission" date="2021-01" db="EMBL/GenBank/DDBJ databases">
        <authorList>
            <person name="Corre E."/>
            <person name="Pelletier E."/>
            <person name="Niang G."/>
            <person name="Scheremetjew M."/>
            <person name="Finn R."/>
            <person name="Kale V."/>
            <person name="Holt S."/>
            <person name="Cochrane G."/>
            <person name="Meng A."/>
            <person name="Brown T."/>
            <person name="Cohen L."/>
        </authorList>
    </citation>
    <scope>NUCLEOTIDE SEQUENCE</scope>
    <source>
        <strain evidence="1">OF101</strain>
    </source>
</reference>
<dbReference type="EMBL" id="HBGE01019252">
    <property type="protein sequence ID" value="CAD9109274.1"/>
    <property type="molecule type" value="Transcribed_RNA"/>
</dbReference>
<proteinExistence type="predicted"/>
<organism evidence="1">
    <name type="scientific">Alexandrium catenella</name>
    <name type="common">Red tide dinoflagellate</name>
    <name type="synonym">Gonyaulax catenella</name>
    <dbReference type="NCBI Taxonomy" id="2925"/>
    <lineage>
        <taxon>Eukaryota</taxon>
        <taxon>Sar</taxon>
        <taxon>Alveolata</taxon>
        <taxon>Dinophyceae</taxon>
        <taxon>Gonyaulacales</taxon>
        <taxon>Pyrocystaceae</taxon>
        <taxon>Alexandrium</taxon>
    </lineage>
</organism>